<evidence type="ECO:0000256" key="2">
    <source>
        <dbReference type="ARBA" id="ARBA00022771"/>
    </source>
</evidence>
<dbReference type="EMBL" id="LSYV01000009">
    <property type="protein sequence ID" value="KXZ52879.1"/>
    <property type="molecule type" value="Genomic_DNA"/>
</dbReference>
<dbReference type="SUPFAM" id="SSF57850">
    <property type="entry name" value="RING/U-box"/>
    <property type="match status" value="1"/>
</dbReference>
<sequence>MRKGGANSDQVVSRCRGVLGPGELHTLAEFLSARLKDWPCVGAAAAACRALLQPQPAPGGAEGSSGAGAAVAPLAELRDDSALLILEATAEMLRTAQSFRQDDRSALLSLLLAAARGWGGLAASRGVPLLDAFLGAADGEKDPRCLLAAFEAVRALCAMYHAPGADPSPLRQLADEVADWAAAYFPISFNPPPPPAGAAGPPPITRAMLASGLEAALRSSPFLAGGVVPLLLEKLSSTYRPAKEDALSAMRACCPAYGPDALAPHTSQLWSALRSEVLAPCSAGGCGAAAPPAPAPGGAGGADADPAVSLAMAAAGCLTVVMRAAGPGSMEVAALQDSSLADLLLLVRGGGAGSAAQAASPFPSQASASRADRRVLCGAMLLAAVCAAGPPFLLAAQSAVLQPLQAALQESLAGPGACDKYEQTLHSMAALTAVVEAVAADLGGGGGSAWLGSGGGAAAGALADLKRSIIEALAAVHAKLGGADSNAGSGGDVSMTEAGSGAYDADAALQLRLAAAAAWRALLRLHTAAVAVAAATAASAPAPAAELLLTHGDQTAAAEQLCTCALQGQAGAGPAGVPCRMRWGRPADVGQEAAAALQQLLGLAAPSGDVMQAGVAGGGGAGVSPSGSAVVSLLVSRLAVVSGSSSGGGERTAALHLAAQLAAPSDCGSGGDFAAAWLASLPQMLLGLRGESAEGEDWLRECLRLLAVSVLPAVTSRVRAAPHAASAAATAAAAHALAAAALAAAAEWEASGASGLPFRGAADPAPGAASGPAATAADAPSLVGLWCGAVQQLTVCCDDKQQLALAMEAAERIAAAAAAAAAGSGPRAPPPASLPLACAVVCGLRPPLLAPASTLALADSLLQLLAPAVAAEAEGAAAAAGPVAVAAGGGSEHMAAAVALAAAVNRWQDAAALDAWLGSALQPTVMLRLTAAAPPGGSSGCGASVTAARVAGWVGRALALRNHASLGALVSALVGLVTGLGGGAATAAEMDVDDAEPEPAAGGGGGGEAVTPASMAAAEAFGLLTADEAAAGSVSLPAAPAALSEAASKHAASPMPLALAVAVALLAGSAPRQLCRQDGPRMAPLLLRSALRLSQALAGGRTTPGQPAPSAAPLAAAVGDDGAAAALVALAALRGALGVVHDWLQGLGPAPEQQSPLGQVLAAVVAALDDDRRSVRQLAIVIVNDAELLAFLELSETADGALEAVDVAVRARKGSGKEEQHEIVLGIRTRDSGSLPEESQLLEVLAWLLPHTADGAAGEAGAPAAPAAEAAESGPTQSGFPTGSIAPPRSPTEQHKPPPLHAWLSPAAGISTTPAPAASTAAPLSPSCSDPRSPTAGPRSPAAAAAVAGGGSPAGAGAPSAGTALDVGWLYRAVKPSGTEPQWDGNPPELRPQLRPYQRRAVAWMLRRERHQEVEEGEGQGQGAGLPAAGAAACAAPVAGGHPVQRRQPPLHPLWRRLLTLPSGSSGGGEGCGGRELYVNPYSGALASAAFPAPPAVRGGILADEMGLGKTVELLALITANRFDAGAAAAAAEEEAEERNEGDEPGAAAGQDGEEGEDEEQPSEGGGGRKRTTAPAPPPRRRRRKRPERVDCPCGLACLDMDDPAVEEYGGLWILCDGCNAWMHGACVGVRRSPRGAWVCSKCLAERAAETVSEPCGATLIVVPSAILQQWYDEIRRHVHPGALRVVVYGGQTQPGTSSASSGLIAGALAAAAAGGGGAGRRGRRAGEDSGGDVAESLVVSAPQLAAADVVLTTYDVLKRDLARQPDPQQPGEERTLRRGKRYAVVPTPLTRLVWWRVVLDEAQMVESSTAKAAEMALKLDTVHRWCVTGTPISRGLEDLFGLMAFLGARPWAERRWWQRCVQRPAEAGQPAGRDLLLRLLRPTSDGGAGPVGGRGGPLAFAAGGGERVVGGGGGGLLWRSAKRDVESELGLPPQSADLVRLRLNAVELHFYNRQHQDCAAKARAVLPARVVSAMESGRLALAAEERAEAEAARADGETVAQAAPAAAAEAVEAALATAAVADMAGAAARAGEASGAGCAQDPAIGPQAMDVDGREGEAGCGTSSGSGGGAIAPEPTVASALEQRQQRELEELHLLHRRRWEQAQAAEAEAAAAAVAAAATEEEGTEAGAGHLEDVDIGAGDDGGAGAGREGEEEGLHGAGGEELAAGGRGRGRRGGGGGGGRKAPPPPLSELLNRQLTAREARKLLGPLLKLRQACCHPQVGSGGIRALGAAGGGPAGAHAGQHHHHGHAGGPGGRDGPMSMLEILAVLVTRAKVEAEEAQRVLVAALNGLAALLVIQRDVPAAVAAYRTALRTMDDNKPDIGADPLQRLHTLHNLAAMLAAPAAASVPRTLRDDSLGEEAAAIRSRYLEQRRGKVAADEAEYRELREAASPFTGATGWYIAAIDLLMEGGGGTAAAEHTDVNASSMAHRFSSLLGLKPLLNQALDAIEEHRAEALRCLEALGARAAAEQPDPDFVEQAGQCGRCRSGPSRALVCEHCRLDERFIQWEVRLFALYSRALTAGATVTAEEAARRAQAAMVRWAGRGGLNEDRGADEEGAEDDDEAGRRGANVALAATSWRQSEAEMVGESIAAHEGNLKLHPAAVPVKSVELTNDRITAEADLRKTMGTLRYLRKLQTIQTAQQQRQQRQQEQQERQEGKQKLKEELPQEAVAAGTAADGSAGLVAAPAAGGDAVAAAGGAGPCTSTAQAPYAPPATIQAKAEPTSTADAYAADLGAPAPTPAAAAGNFATPEPELEVEVCPICHDPIDLTSGGPSVILPCGHQLHPPCCEALVAKIHVADIAYIDTGPTRRSSGGAPGGSDAGVAGAGVGPWAGESAVSVRGSFGTKIEATVRRIKFVLGQDPAAKVLVFSSWVDLLELVWSALSANGVHALLARGRGGMAAALAAFKDHPGDLDALEGLEGLDEAHEDAGAEDEVAGGAAEGIHAGWATPPHPSQLQTAAADTPTAGGTTTAGLDAAAEGMQRAAVGGVGSASAVGGRTPIRGSRRGAGPLSSPSKQAAQAKPRVLLLQLKQGGAGLNLTEAQHVVLMEPQLDPAAEAQAVGRVHRIGQSRPTHVHRFVVEHTVEEQVHKLATARARGMDMAVAVAAAARGHGGGGHRVAGGGDGSEHLTVRDVAVLLDNRWGAATAAEAEAEARRLQGREQEDQVGEDAGGSGIVAHGPAAAGG</sequence>
<feature type="region of interest" description="Disordered" evidence="6">
    <location>
        <begin position="2547"/>
        <end position="2567"/>
    </location>
</feature>
<dbReference type="SUPFAM" id="SSF48371">
    <property type="entry name" value="ARM repeat"/>
    <property type="match status" value="1"/>
</dbReference>
<dbReference type="InterPro" id="IPR013083">
    <property type="entry name" value="Znf_RING/FYVE/PHD"/>
</dbReference>
<dbReference type="InterPro" id="IPR000330">
    <property type="entry name" value="SNF2_N"/>
</dbReference>
<comment type="caution">
    <text evidence="8">The sequence shown here is derived from an EMBL/GenBank/DDBJ whole genome shotgun (WGS) entry which is preliminary data.</text>
</comment>
<dbReference type="Pfam" id="PF14500">
    <property type="entry name" value="MMS19_N"/>
    <property type="match status" value="1"/>
</dbReference>
<feature type="compositionally biased region" description="Basic and acidic residues" evidence="6">
    <location>
        <begin position="2652"/>
        <end position="2667"/>
    </location>
</feature>
<feature type="compositionally biased region" description="Basic and acidic residues" evidence="6">
    <location>
        <begin position="3155"/>
        <end position="3165"/>
    </location>
</feature>
<feature type="region of interest" description="Disordered" evidence="6">
    <location>
        <begin position="2991"/>
        <end position="3021"/>
    </location>
</feature>
<dbReference type="OrthoDB" id="423559at2759"/>
<keyword evidence="1" id="KW-0479">Metal-binding</keyword>
<dbReference type="PROSITE" id="PS50016">
    <property type="entry name" value="ZF_PHD_2"/>
    <property type="match status" value="1"/>
</dbReference>
<dbReference type="InterPro" id="IPR001650">
    <property type="entry name" value="Helicase_C-like"/>
</dbReference>
<dbReference type="GO" id="GO:0005524">
    <property type="term" value="F:ATP binding"/>
    <property type="evidence" value="ECO:0007669"/>
    <property type="project" value="InterPro"/>
</dbReference>
<dbReference type="Pfam" id="PF21325">
    <property type="entry name" value="SHPRH_helical-1st"/>
    <property type="match status" value="1"/>
</dbReference>
<dbReference type="SMART" id="SM00249">
    <property type="entry name" value="PHD"/>
    <property type="match status" value="1"/>
</dbReference>
<feature type="compositionally biased region" description="Low complexity" evidence="6">
    <location>
        <begin position="1305"/>
        <end position="1347"/>
    </location>
</feature>
<dbReference type="Proteomes" id="UP000075714">
    <property type="component" value="Unassembled WGS sequence"/>
</dbReference>
<dbReference type="SMART" id="SM00487">
    <property type="entry name" value="DEXDc"/>
    <property type="match status" value="1"/>
</dbReference>
<dbReference type="InterPro" id="IPR038718">
    <property type="entry name" value="SNF2-like_sf"/>
</dbReference>
<dbReference type="InterPro" id="IPR019787">
    <property type="entry name" value="Znf_PHD-finger"/>
</dbReference>
<reference evidence="9" key="1">
    <citation type="journal article" date="2016" name="Nat. Commun.">
        <title>The Gonium pectorale genome demonstrates co-option of cell cycle regulation during the evolution of multicellularity.</title>
        <authorList>
            <person name="Hanschen E.R."/>
            <person name="Marriage T.N."/>
            <person name="Ferris P.J."/>
            <person name="Hamaji T."/>
            <person name="Toyoda A."/>
            <person name="Fujiyama A."/>
            <person name="Neme R."/>
            <person name="Noguchi H."/>
            <person name="Minakuchi Y."/>
            <person name="Suzuki M."/>
            <person name="Kawai-Toyooka H."/>
            <person name="Smith D.R."/>
            <person name="Sparks H."/>
            <person name="Anderson J."/>
            <person name="Bakaric R."/>
            <person name="Luria V."/>
            <person name="Karger A."/>
            <person name="Kirschner M.W."/>
            <person name="Durand P.M."/>
            <person name="Michod R.E."/>
            <person name="Nozaki H."/>
            <person name="Olson B.J."/>
        </authorList>
    </citation>
    <scope>NUCLEOTIDE SEQUENCE [LARGE SCALE GENOMIC DNA]</scope>
    <source>
        <strain evidence="9">NIES-2863</strain>
    </source>
</reference>
<dbReference type="InterPro" id="IPR048686">
    <property type="entry name" value="SHPRH_helical_1st"/>
</dbReference>
<dbReference type="InterPro" id="IPR016024">
    <property type="entry name" value="ARM-type_fold"/>
</dbReference>
<gene>
    <name evidence="8" type="ORF">GPECTOR_8g26</name>
</gene>
<feature type="domain" description="PHD-type" evidence="7">
    <location>
        <begin position="1589"/>
        <end position="1646"/>
    </location>
</feature>
<feature type="compositionally biased region" description="Acidic residues" evidence="6">
    <location>
        <begin position="1552"/>
        <end position="1562"/>
    </location>
</feature>
<feature type="region of interest" description="Disordered" evidence="6">
    <location>
        <begin position="2644"/>
        <end position="2675"/>
    </location>
</feature>
<dbReference type="InterPro" id="IPR027417">
    <property type="entry name" value="P-loop_NTPase"/>
</dbReference>
<keyword evidence="2 5" id="KW-0863">Zinc-finger</keyword>
<keyword evidence="9" id="KW-1185">Reference proteome</keyword>
<proteinExistence type="predicted"/>
<evidence type="ECO:0000256" key="1">
    <source>
        <dbReference type="ARBA" id="ARBA00022723"/>
    </source>
</evidence>
<feature type="region of interest" description="Disordered" evidence="6">
    <location>
        <begin position="3155"/>
        <end position="3187"/>
    </location>
</feature>
<dbReference type="PANTHER" id="PTHR45865:SF1">
    <property type="entry name" value="E3 UBIQUITIN-PROTEIN LIGASE SHPRH"/>
    <property type="match status" value="1"/>
</dbReference>
<evidence type="ECO:0000313" key="9">
    <source>
        <dbReference type="Proteomes" id="UP000075714"/>
    </source>
</evidence>
<dbReference type="Pfam" id="PF00628">
    <property type="entry name" value="PHD"/>
    <property type="match status" value="1"/>
</dbReference>
<dbReference type="SUPFAM" id="SSF57903">
    <property type="entry name" value="FYVE/PHD zinc finger"/>
    <property type="match status" value="1"/>
</dbReference>
<protein>
    <recommendedName>
        <fullName evidence="7">PHD-type domain-containing protein</fullName>
    </recommendedName>
</protein>
<dbReference type="InterPro" id="IPR052583">
    <property type="entry name" value="ATP-helicase/E3_Ub-Ligase"/>
</dbReference>
<dbReference type="PANTHER" id="PTHR45865">
    <property type="entry name" value="E3 UBIQUITIN-PROTEIN LIGASE SHPRH FAMILY MEMBER"/>
    <property type="match status" value="1"/>
</dbReference>
<dbReference type="SUPFAM" id="SSF52540">
    <property type="entry name" value="P-loop containing nucleoside triphosphate hydrolases"/>
    <property type="match status" value="2"/>
</dbReference>
<dbReference type="Pfam" id="PF00176">
    <property type="entry name" value="SNF2-rel_dom"/>
    <property type="match status" value="1"/>
</dbReference>
<accession>A0A150GSM6</accession>
<feature type="compositionally biased region" description="Acidic residues" evidence="6">
    <location>
        <begin position="1532"/>
        <end position="1544"/>
    </location>
</feature>
<dbReference type="InterPro" id="IPR029240">
    <property type="entry name" value="MMS19_N"/>
</dbReference>
<keyword evidence="3" id="KW-0378">Hydrolase</keyword>
<evidence type="ECO:0000256" key="5">
    <source>
        <dbReference type="PROSITE-ProRule" id="PRU00146"/>
    </source>
</evidence>
<feature type="compositionally biased region" description="Low complexity" evidence="6">
    <location>
        <begin position="1257"/>
        <end position="1272"/>
    </location>
</feature>
<dbReference type="InterPro" id="IPR001965">
    <property type="entry name" value="Znf_PHD"/>
</dbReference>
<name>A0A150GSM6_GONPE</name>
<evidence type="ECO:0000256" key="4">
    <source>
        <dbReference type="ARBA" id="ARBA00022833"/>
    </source>
</evidence>
<evidence type="ECO:0000256" key="3">
    <source>
        <dbReference type="ARBA" id="ARBA00022801"/>
    </source>
</evidence>
<feature type="region of interest" description="Disordered" evidence="6">
    <location>
        <begin position="2114"/>
        <end position="2191"/>
    </location>
</feature>
<dbReference type="GO" id="GO:0016787">
    <property type="term" value="F:hydrolase activity"/>
    <property type="evidence" value="ECO:0007669"/>
    <property type="project" value="UniProtKB-KW"/>
</dbReference>
<feature type="region of interest" description="Disordered" evidence="6">
    <location>
        <begin position="1529"/>
        <end position="1586"/>
    </location>
</feature>
<organism evidence="8 9">
    <name type="scientific">Gonium pectorale</name>
    <name type="common">Green alga</name>
    <dbReference type="NCBI Taxonomy" id="33097"/>
    <lineage>
        <taxon>Eukaryota</taxon>
        <taxon>Viridiplantae</taxon>
        <taxon>Chlorophyta</taxon>
        <taxon>core chlorophytes</taxon>
        <taxon>Chlorophyceae</taxon>
        <taxon>CS clade</taxon>
        <taxon>Chlamydomonadales</taxon>
        <taxon>Volvocaceae</taxon>
        <taxon>Gonium</taxon>
    </lineage>
</organism>
<dbReference type="Gene3D" id="3.40.50.10810">
    <property type="entry name" value="Tandem AAA-ATPase domain"/>
    <property type="match status" value="2"/>
</dbReference>
<dbReference type="STRING" id="33097.A0A150GSM6"/>
<feature type="compositionally biased region" description="Gly residues" evidence="6">
    <location>
        <begin position="2059"/>
        <end position="2071"/>
    </location>
</feature>
<dbReference type="InterPro" id="IPR049730">
    <property type="entry name" value="SNF2/RAD54-like_C"/>
</dbReference>
<feature type="compositionally biased region" description="Acidic residues" evidence="6">
    <location>
        <begin position="2553"/>
        <end position="2564"/>
    </location>
</feature>
<feature type="region of interest" description="Disordered" evidence="6">
    <location>
        <begin position="2036"/>
        <end position="2074"/>
    </location>
</feature>
<dbReference type="Gene3D" id="3.40.50.300">
    <property type="entry name" value="P-loop containing nucleotide triphosphate hydrolases"/>
    <property type="match status" value="1"/>
</dbReference>
<feature type="region of interest" description="Disordered" evidence="6">
    <location>
        <begin position="2233"/>
        <end position="2258"/>
    </location>
</feature>
<feature type="region of interest" description="Disordered" evidence="6">
    <location>
        <begin position="1257"/>
        <end position="1360"/>
    </location>
</feature>
<evidence type="ECO:0000313" key="8">
    <source>
        <dbReference type="EMBL" id="KXZ52879.1"/>
    </source>
</evidence>
<dbReference type="Gene3D" id="3.30.40.10">
    <property type="entry name" value="Zinc/RING finger domain, C3HC4 (zinc finger)"/>
    <property type="match status" value="1"/>
</dbReference>
<dbReference type="CDD" id="cd18793">
    <property type="entry name" value="SF2_C_SNF"/>
    <property type="match status" value="1"/>
</dbReference>
<dbReference type="Pfam" id="PF00271">
    <property type="entry name" value="Helicase_C"/>
    <property type="match status" value="1"/>
</dbReference>
<keyword evidence="4" id="KW-0862">Zinc</keyword>
<dbReference type="GO" id="GO:0008270">
    <property type="term" value="F:zinc ion binding"/>
    <property type="evidence" value="ECO:0007669"/>
    <property type="project" value="UniProtKB-KW"/>
</dbReference>
<evidence type="ECO:0000259" key="7">
    <source>
        <dbReference type="PROSITE" id="PS50016"/>
    </source>
</evidence>
<dbReference type="InterPro" id="IPR011011">
    <property type="entry name" value="Znf_FYVE_PHD"/>
</dbReference>
<dbReference type="InterPro" id="IPR014001">
    <property type="entry name" value="Helicase_ATP-bd"/>
</dbReference>
<evidence type="ECO:0000256" key="6">
    <source>
        <dbReference type="SAM" id="MobiDB-lite"/>
    </source>
</evidence>